<dbReference type="Proteomes" id="UP000465785">
    <property type="component" value="Chromosome"/>
</dbReference>
<dbReference type="PANTHER" id="PTHR43827">
    <property type="entry name" value="2,5-DIKETO-D-GLUCONIC ACID REDUCTASE"/>
    <property type="match status" value="1"/>
</dbReference>
<evidence type="ECO:0000256" key="1">
    <source>
        <dbReference type="ARBA" id="ARBA00007905"/>
    </source>
</evidence>
<evidence type="ECO:0000313" key="8">
    <source>
        <dbReference type="EMBL" id="BBY90929.1"/>
    </source>
</evidence>
<dbReference type="PROSITE" id="PS00063">
    <property type="entry name" value="ALDOKETO_REDUCTASE_3"/>
    <property type="match status" value="1"/>
</dbReference>
<dbReference type="PANTHER" id="PTHR43827:SF3">
    <property type="entry name" value="NADP-DEPENDENT OXIDOREDUCTASE DOMAIN-CONTAINING PROTEIN"/>
    <property type="match status" value="1"/>
</dbReference>
<keyword evidence="2" id="KW-0521">NADP</keyword>
<dbReference type="EMBL" id="AP022601">
    <property type="protein sequence ID" value="BBY90929.1"/>
    <property type="molecule type" value="Genomic_DNA"/>
</dbReference>
<keyword evidence="9" id="KW-1185">Reference proteome</keyword>
<feature type="binding site" evidence="5">
    <location>
        <position position="138"/>
    </location>
    <ligand>
        <name>substrate</name>
    </ligand>
</feature>
<dbReference type="Gene3D" id="3.20.20.100">
    <property type="entry name" value="NADP-dependent oxidoreductase domain"/>
    <property type="match status" value="1"/>
</dbReference>
<name>A0A9W4BEF5_9MYCO</name>
<evidence type="ECO:0000256" key="6">
    <source>
        <dbReference type="PIRSR" id="PIRSR000097-3"/>
    </source>
</evidence>
<dbReference type="GO" id="GO:0016616">
    <property type="term" value="F:oxidoreductase activity, acting on the CH-OH group of donors, NAD or NADP as acceptor"/>
    <property type="evidence" value="ECO:0007669"/>
    <property type="project" value="UniProtKB-ARBA"/>
</dbReference>
<feature type="site" description="Lowers pKa of active site Tyr" evidence="6">
    <location>
        <position position="101"/>
    </location>
</feature>
<gene>
    <name evidence="8" type="ORF">MGALJ_05980</name>
</gene>
<organism evidence="8 9">
    <name type="scientific">Mycobacterium gallinarum</name>
    <dbReference type="NCBI Taxonomy" id="39689"/>
    <lineage>
        <taxon>Bacteria</taxon>
        <taxon>Bacillati</taxon>
        <taxon>Actinomycetota</taxon>
        <taxon>Actinomycetes</taxon>
        <taxon>Mycobacteriales</taxon>
        <taxon>Mycobacteriaceae</taxon>
        <taxon>Mycobacterium</taxon>
    </lineage>
</organism>
<dbReference type="InterPro" id="IPR020471">
    <property type="entry name" value="AKR"/>
</dbReference>
<dbReference type="SUPFAM" id="SSF51430">
    <property type="entry name" value="NAD(P)-linked oxidoreductase"/>
    <property type="match status" value="1"/>
</dbReference>
<dbReference type="PRINTS" id="PR00069">
    <property type="entry name" value="ALDKETRDTASE"/>
</dbReference>
<evidence type="ECO:0000256" key="5">
    <source>
        <dbReference type="PIRSR" id="PIRSR000097-2"/>
    </source>
</evidence>
<keyword evidence="3" id="KW-0560">Oxidoreductase</keyword>
<dbReference type="PIRSF" id="PIRSF000097">
    <property type="entry name" value="AKR"/>
    <property type="match status" value="1"/>
</dbReference>
<comment type="similarity">
    <text evidence="1">Belongs to the aldo/keto reductase family.</text>
</comment>
<dbReference type="InterPro" id="IPR023210">
    <property type="entry name" value="NADP_OxRdtase_dom"/>
</dbReference>
<proteinExistence type="inferred from homology"/>
<dbReference type="InterPro" id="IPR018170">
    <property type="entry name" value="Aldo/ket_reductase_CS"/>
</dbReference>
<evidence type="ECO:0000313" key="9">
    <source>
        <dbReference type="Proteomes" id="UP000465785"/>
    </source>
</evidence>
<dbReference type="AlphaFoldDB" id="A0A9W4BEF5"/>
<dbReference type="InterPro" id="IPR036812">
    <property type="entry name" value="NAD(P)_OxRdtase_dom_sf"/>
</dbReference>
<reference evidence="8 9" key="1">
    <citation type="journal article" date="2019" name="Emerg. Microbes Infect.">
        <title>Comprehensive subspecies identification of 175 nontuberculous mycobacteria species based on 7547 genomic profiles.</title>
        <authorList>
            <person name="Matsumoto Y."/>
            <person name="Kinjo T."/>
            <person name="Motooka D."/>
            <person name="Nabeya D."/>
            <person name="Jung N."/>
            <person name="Uechi K."/>
            <person name="Horii T."/>
            <person name="Iida T."/>
            <person name="Fujita J."/>
            <person name="Nakamura S."/>
        </authorList>
    </citation>
    <scope>NUCLEOTIDE SEQUENCE [LARGE SCALE GENOMIC DNA]</scope>
    <source>
        <strain evidence="8 9">JCM 6399</strain>
    </source>
</reference>
<feature type="active site" description="Proton donor" evidence="4">
    <location>
        <position position="76"/>
    </location>
</feature>
<dbReference type="PROSITE" id="PS00798">
    <property type="entry name" value="ALDOKETO_REDUCTASE_1"/>
    <property type="match status" value="1"/>
</dbReference>
<sequence>MVPPIFAKRALRPLGVRTAWTGRLEVMASPSITLNDGNPIPQVGLGVFQTPPDDTERAVTTAFEAGYRHVDTAAAYQNERGVGQAIAKSGLPREDVYITTKLWNSDQGYDSTLKAFDRSMDKLGFNQTDAYLDLYLIHWPLPARNTFVDTFKAFSRLRDEGRIKSIGVSNFEPEHLRILVDATGIVPAVNQVELHPLFPQEELRQVHAQLGIATEAWAPLGQGALLDNPKVTEVAERHGKTPAQVLIRWHIQLGNIVIPKSVTPERIVSNFDVFDLELSEEDMASISSLGDGTRLGPDPRTFDFTG</sequence>
<dbReference type="PROSITE" id="PS00062">
    <property type="entry name" value="ALDOKETO_REDUCTASE_2"/>
    <property type="match status" value="1"/>
</dbReference>
<feature type="domain" description="NADP-dependent oxidoreductase" evidence="7">
    <location>
        <begin position="49"/>
        <end position="289"/>
    </location>
</feature>
<accession>A0A9W4BEF5</accession>
<protein>
    <submittedName>
        <fullName evidence="8">Oxidoreductase</fullName>
    </submittedName>
</protein>
<evidence type="ECO:0000256" key="3">
    <source>
        <dbReference type="ARBA" id="ARBA00023002"/>
    </source>
</evidence>
<dbReference type="FunFam" id="3.20.20.100:FF:000015">
    <property type="entry name" value="Oxidoreductase, aldo/keto reductase family"/>
    <property type="match status" value="1"/>
</dbReference>
<evidence type="ECO:0000256" key="2">
    <source>
        <dbReference type="ARBA" id="ARBA00022857"/>
    </source>
</evidence>
<dbReference type="KEGG" id="mgau:MGALJ_05980"/>
<dbReference type="Pfam" id="PF00248">
    <property type="entry name" value="Aldo_ket_red"/>
    <property type="match status" value="1"/>
</dbReference>
<evidence type="ECO:0000256" key="4">
    <source>
        <dbReference type="PIRSR" id="PIRSR000097-1"/>
    </source>
</evidence>
<evidence type="ECO:0000259" key="7">
    <source>
        <dbReference type="Pfam" id="PF00248"/>
    </source>
</evidence>